<dbReference type="OrthoDB" id="1440193at2"/>
<accession>A0A150X1G5</accession>
<keyword evidence="3" id="KW-1185">Reference proteome</keyword>
<organism evidence="2 3">
    <name type="scientific">Roseivirga spongicola</name>
    <dbReference type="NCBI Taxonomy" id="333140"/>
    <lineage>
        <taxon>Bacteria</taxon>
        <taxon>Pseudomonadati</taxon>
        <taxon>Bacteroidota</taxon>
        <taxon>Cytophagia</taxon>
        <taxon>Cytophagales</taxon>
        <taxon>Roseivirgaceae</taxon>
        <taxon>Roseivirga</taxon>
    </lineage>
</organism>
<dbReference type="Proteomes" id="UP000075606">
    <property type="component" value="Unassembled WGS sequence"/>
</dbReference>
<proteinExistence type="predicted"/>
<name>A0A150X1G5_9BACT</name>
<reference evidence="2 3" key="1">
    <citation type="submission" date="2016-01" db="EMBL/GenBank/DDBJ databases">
        <title>Genome sequencing of Roseivirga spongicola UST030701-084.</title>
        <authorList>
            <person name="Selvaratnam C."/>
            <person name="Thevarajoo S."/>
            <person name="Goh K.M."/>
            <person name="Ee R."/>
            <person name="Chan K.-G."/>
            <person name="Chong C.S."/>
        </authorList>
    </citation>
    <scope>NUCLEOTIDE SEQUENCE [LARGE SCALE GENOMIC DNA]</scope>
    <source>
        <strain evidence="2 3">UST030701-084</strain>
    </source>
</reference>
<keyword evidence="1" id="KW-0472">Membrane</keyword>
<feature type="transmembrane region" description="Helical" evidence="1">
    <location>
        <begin position="6"/>
        <end position="26"/>
    </location>
</feature>
<protein>
    <submittedName>
        <fullName evidence="2">Uncharacterized protein</fullName>
    </submittedName>
</protein>
<sequence length="173" mass="19871">MNNQTVRQFTHIILASQLVVFSVLYWNSLERGKTLEDLLPKEIQEVAFNEELMQFMSTRPNAVAQEAENGSPNTYLEPMHSEDITSIIYYFDAEQPRMPLYEVVVNFKDEVSMELHANILLGSSNHTGKDGHSKEWTFDLNGGHILHCSTFENKIVYKMLISNTERNASKSKQ</sequence>
<evidence type="ECO:0000313" key="3">
    <source>
        <dbReference type="Proteomes" id="UP000075606"/>
    </source>
</evidence>
<evidence type="ECO:0000256" key="1">
    <source>
        <dbReference type="SAM" id="Phobius"/>
    </source>
</evidence>
<gene>
    <name evidence="2" type="ORF">AWW68_16850</name>
</gene>
<comment type="caution">
    <text evidence="2">The sequence shown here is derived from an EMBL/GenBank/DDBJ whole genome shotgun (WGS) entry which is preliminary data.</text>
</comment>
<dbReference type="AlphaFoldDB" id="A0A150X1G5"/>
<dbReference type="RefSeq" id="WP_068224442.1">
    <property type="nucleotide sequence ID" value="NZ_LRPC01000029.1"/>
</dbReference>
<keyword evidence="1" id="KW-1133">Transmembrane helix</keyword>
<keyword evidence="1" id="KW-0812">Transmembrane</keyword>
<dbReference type="EMBL" id="LRPC01000029">
    <property type="protein sequence ID" value="KYG72574.1"/>
    <property type="molecule type" value="Genomic_DNA"/>
</dbReference>
<evidence type="ECO:0000313" key="2">
    <source>
        <dbReference type="EMBL" id="KYG72574.1"/>
    </source>
</evidence>